<reference evidence="2" key="1">
    <citation type="submission" date="2021-02" db="EMBL/GenBank/DDBJ databases">
        <authorList>
            <person name="Nowell W R."/>
        </authorList>
    </citation>
    <scope>NUCLEOTIDE SEQUENCE</scope>
    <source>
        <strain evidence="2">Ploen Becks lab</strain>
    </source>
</reference>
<comment type="caution">
    <text evidence="2">The sequence shown here is derived from an EMBL/GenBank/DDBJ whole genome shotgun (WGS) entry which is preliminary data.</text>
</comment>
<protein>
    <submittedName>
        <fullName evidence="2">Uncharacterized protein</fullName>
    </submittedName>
</protein>
<evidence type="ECO:0000256" key="1">
    <source>
        <dbReference type="SAM" id="MobiDB-lite"/>
    </source>
</evidence>
<feature type="compositionally biased region" description="Basic and acidic residues" evidence="1">
    <location>
        <begin position="68"/>
        <end position="87"/>
    </location>
</feature>
<evidence type="ECO:0000313" key="3">
    <source>
        <dbReference type="Proteomes" id="UP000663879"/>
    </source>
</evidence>
<proteinExistence type="predicted"/>
<sequence>MSHEMVKPYESESEISEPHTIFEQNNGVKKDQVIALILNKKKIIRRWKKQHQHSLRHQQQHRRHRQPQHREHQHKESLHRQQHHREN</sequence>
<organism evidence="2 3">
    <name type="scientific">Brachionus calyciflorus</name>
    <dbReference type="NCBI Taxonomy" id="104777"/>
    <lineage>
        <taxon>Eukaryota</taxon>
        <taxon>Metazoa</taxon>
        <taxon>Spiralia</taxon>
        <taxon>Gnathifera</taxon>
        <taxon>Rotifera</taxon>
        <taxon>Eurotatoria</taxon>
        <taxon>Monogononta</taxon>
        <taxon>Pseudotrocha</taxon>
        <taxon>Ploima</taxon>
        <taxon>Brachionidae</taxon>
        <taxon>Brachionus</taxon>
    </lineage>
</organism>
<feature type="compositionally biased region" description="Basic and acidic residues" evidence="1">
    <location>
        <begin position="1"/>
        <end position="10"/>
    </location>
</feature>
<dbReference type="EMBL" id="CAJNOC010003582">
    <property type="protein sequence ID" value="CAF0989420.1"/>
    <property type="molecule type" value="Genomic_DNA"/>
</dbReference>
<dbReference type="Proteomes" id="UP000663879">
    <property type="component" value="Unassembled WGS sequence"/>
</dbReference>
<feature type="compositionally biased region" description="Basic residues" evidence="1">
    <location>
        <begin position="47"/>
        <end position="67"/>
    </location>
</feature>
<dbReference type="AlphaFoldDB" id="A0A814FWK2"/>
<evidence type="ECO:0000313" key="2">
    <source>
        <dbReference type="EMBL" id="CAF0989420.1"/>
    </source>
</evidence>
<name>A0A814FWK2_9BILA</name>
<keyword evidence="3" id="KW-1185">Reference proteome</keyword>
<gene>
    <name evidence="2" type="ORF">OXX778_LOCUS15834</name>
</gene>
<feature type="region of interest" description="Disordered" evidence="1">
    <location>
        <begin position="1"/>
        <end position="30"/>
    </location>
</feature>
<accession>A0A814FWK2</accession>
<feature type="region of interest" description="Disordered" evidence="1">
    <location>
        <begin position="47"/>
        <end position="87"/>
    </location>
</feature>